<evidence type="ECO:0000256" key="10">
    <source>
        <dbReference type="ARBA" id="ARBA00023157"/>
    </source>
</evidence>
<dbReference type="AlphaFoldDB" id="A0AAV1YVR0"/>
<feature type="chain" id="PRO_5043103590" description="Integrin alpha-2 domain-containing protein" evidence="14">
    <location>
        <begin position="32"/>
        <end position="1078"/>
    </location>
</feature>
<dbReference type="InterPro" id="IPR000413">
    <property type="entry name" value="Integrin_alpha"/>
</dbReference>
<dbReference type="SUPFAM" id="SSF69179">
    <property type="entry name" value="Integrin domains"/>
    <property type="match status" value="3"/>
</dbReference>
<dbReference type="InterPro" id="IPR032695">
    <property type="entry name" value="Integrin_dom_sf"/>
</dbReference>
<dbReference type="InterPro" id="IPR013519">
    <property type="entry name" value="Int_alpha_beta-p"/>
</dbReference>
<keyword evidence="11 14" id="KW-0675">Receptor</keyword>
<evidence type="ECO:0000313" key="19">
    <source>
        <dbReference type="EMBL" id="CAL1261994.1"/>
    </source>
</evidence>
<comment type="caution">
    <text evidence="19">The sequence shown here is derived from an EMBL/GenBank/DDBJ whole genome shotgun (WGS) entry which is preliminary data.</text>
</comment>
<dbReference type="Gene3D" id="2.60.40.1460">
    <property type="entry name" value="Integrin domains. Chain A, domain 2"/>
    <property type="match status" value="1"/>
</dbReference>
<keyword evidence="4 14" id="KW-0732">Signal</keyword>
<dbReference type="GO" id="GO:0007157">
    <property type="term" value="P:heterophilic cell-cell adhesion via plasma membrane cell adhesion molecules"/>
    <property type="evidence" value="ECO:0007669"/>
    <property type="project" value="UniProtKB-ARBA"/>
</dbReference>
<dbReference type="Gene3D" id="2.60.40.1530">
    <property type="entry name" value="ntegrin, alpha v. Chain A, domain 4"/>
    <property type="match status" value="1"/>
</dbReference>
<evidence type="ECO:0000259" key="17">
    <source>
        <dbReference type="Pfam" id="PF20805"/>
    </source>
</evidence>
<proteinExistence type="inferred from homology"/>
<dbReference type="InterPro" id="IPR018184">
    <property type="entry name" value="Integrin_alpha_C_CS"/>
</dbReference>
<evidence type="ECO:0000256" key="8">
    <source>
        <dbReference type="ARBA" id="ARBA00023037"/>
    </source>
</evidence>
<dbReference type="Gene3D" id="1.20.5.930">
    <property type="entry name" value="Bicelle-embedded integrin alpha(iib) transmembrane segment"/>
    <property type="match status" value="1"/>
</dbReference>
<evidence type="ECO:0008006" key="21">
    <source>
        <dbReference type="Google" id="ProtNLM"/>
    </source>
</evidence>
<keyword evidence="12" id="KW-0325">Glycoprotein</keyword>
<evidence type="ECO:0000256" key="2">
    <source>
        <dbReference type="ARBA" id="ARBA00008054"/>
    </source>
</evidence>
<feature type="repeat" description="FG-GAP" evidence="13">
    <location>
        <begin position="350"/>
        <end position="409"/>
    </location>
</feature>
<evidence type="ECO:0000256" key="11">
    <source>
        <dbReference type="ARBA" id="ARBA00023170"/>
    </source>
</evidence>
<reference evidence="19 20" key="1">
    <citation type="submission" date="2024-04" db="EMBL/GenBank/DDBJ databases">
        <authorList>
            <person name="Rising A."/>
            <person name="Reimegard J."/>
            <person name="Sonavane S."/>
            <person name="Akerstrom W."/>
            <person name="Nylinder S."/>
            <person name="Hedman E."/>
            <person name="Kallberg Y."/>
        </authorList>
    </citation>
    <scope>NUCLEOTIDE SEQUENCE [LARGE SCALE GENOMIC DNA]</scope>
</reference>
<keyword evidence="20" id="KW-1185">Reference proteome</keyword>
<dbReference type="PROSITE" id="PS00242">
    <property type="entry name" value="INTEGRIN_ALPHA"/>
    <property type="match status" value="1"/>
</dbReference>
<name>A0AAV1YVR0_9ARAC</name>
<feature type="transmembrane region" description="Helical" evidence="14">
    <location>
        <begin position="1022"/>
        <end position="1044"/>
    </location>
</feature>
<dbReference type="PRINTS" id="PR01185">
    <property type="entry name" value="INTEGRINA"/>
</dbReference>
<feature type="compositionally biased region" description="Basic and acidic residues" evidence="15">
    <location>
        <begin position="1058"/>
        <end position="1068"/>
    </location>
</feature>
<dbReference type="Proteomes" id="UP001497382">
    <property type="component" value="Unassembled WGS sequence"/>
</dbReference>
<feature type="region of interest" description="Disordered" evidence="15">
    <location>
        <begin position="1058"/>
        <end position="1078"/>
    </location>
</feature>
<keyword evidence="6 14" id="KW-0130">Cell adhesion</keyword>
<evidence type="ECO:0000256" key="12">
    <source>
        <dbReference type="ARBA" id="ARBA00023180"/>
    </source>
</evidence>
<dbReference type="PROSITE" id="PS51470">
    <property type="entry name" value="FG_GAP"/>
    <property type="match status" value="4"/>
</dbReference>
<dbReference type="GO" id="GO:0048513">
    <property type="term" value="P:animal organ development"/>
    <property type="evidence" value="ECO:0007669"/>
    <property type="project" value="UniProtKB-ARBA"/>
</dbReference>
<feature type="signal peptide" evidence="14">
    <location>
        <begin position="1"/>
        <end position="31"/>
    </location>
</feature>
<organism evidence="19 20">
    <name type="scientific">Larinioides sclopetarius</name>
    <dbReference type="NCBI Taxonomy" id="280406"/>
    <lineage>
        <taxon>Eukaryota</taxon>
        <taxon>Metazoa</taxon>
        <taxon>Ecdysozoa</taxon>
        <taxon>Arthropoda</taxon>
        <taxon>Chelicerata</taxon>
        <taxon>Arachnida</taxon>
        <taxon>Araneae</taxon>
        <taxon>Araneomorphae</taxon>
        <taxon>Entelegynae</taxon>
        <taxon>Araneoidea</taxon>
        <taxon>Araneidae</taxon>
        <taxon>Larinioides</taxon>
    </lineage>
</organism>
<dbReference type="Gene3D" id="2.130.10.130">
    <property type="entry name" value="Integrin alpha, N-terminal"/>
    <property type="match status" value="1"/>
</dbReference>
<evidence type="ECO:0000256" key="13">
    <source>
        <dbReference type="PROSITE-ProRule" id="PRU00803"/>
    </source>
</evidence>
<keyword evidence="8 14" id="KW-0401">Integrin</keyword>
<comment type="subcellular location">
    <subcellularLocation>
        <location evidence="1 14">Membrane</location>
        <topology evidence="1 14">Single-pass type I membrane protein</topology>
    </subcellularLocation>
</comment>
<accession>A0AAV1YVR0</accession>
<evidence type="ECO:0000256" key="9">
    <source>
        <dbReference type="ARBA" id="ARBA00023136"/>
    </source>
</evidence>
<feature type="repeat" description="FG-GAP" evidence="13">
    <location>
        <begin position="283"/>
        <end position="348"/>
    </location>
</feature>
<keyword evidence="9 14" id="KW-0472">Membrane</keyword>
<comment type="similarity">
    <text evidence="2 14">Belongs to the integrin alpha chain family.</text>
</comment>
<feature type="domain" description="Integrin alpha first immunoglubulin-like" evidence="16">
    <location>
        <begin position="461"/>
        <end position="613"/>
    </location>
</feature>
<dbReference type="InterPro" id="IPR013649">
    <property type="entry name" value="Integrin_alpha_Ig-like_1"/>
</dbReference>
<dbReference type="Pfam" id="PF20805">
    <property type="entry name" value="Integrin_A_Ig_2"/>
    <property type="match status" value="1"/>
</dbReference>
<dbReference type="PROSITE" id="PS51257">
    <property type="entry name" value="PROKAR_LIPOPROTEIN"/>
    <property type="match status" value="1"/>
</dbReference>
<evidence type="ECO:0000256" key="3">
    <source>
        <dbReference type="ARBA" id="ARBA00022692"/>
    </source>
</evidence>
<keyword evidence="3 14" id="KW-0812">Transmembrane</keyword>
<dbReference type="GO" id="GO:0033627">
    <property type="term" value="P:cell adhesion mediated by integrin"/>
    <property type="evidence" value="ECO:0007669"/>
    <property type="project" value="TreeGrafter"/>
</dbReference>
<evidence type="ECO:0000256" key="6">
    <source>
        <dbReference type="ARBA" id="ARBA00022889"/>
    </source>
</evidence>
<feature type="domain" description="Integrin alpha third immunoglobulin-like" evidence="18">
    <location>
        <begin position="765"/>
        <end position="1007"/>
    </location>
</feature>
<dbReference type="Gene3D" id="2.60.40.1510">
    <property type="entry name" value="ntegrin, alpha v. Chain A, domain 3"/>
    <property type="match status" value="1"/>
</dbReference>
<dbReference type="SUPFAM" id="SSF69318">
    <property type="entry name" value="Integrin alpha N-terminal domain"/>
    <property type="match status" value="1"/>
</dbReference>
<dbReference type="GO" id="GO:0007160">
    <property type="term" value="P:cell-matrix adhesion"/>
    <property type="evidence" value="ECO:0007669"/>
    <property type="project" value="TreeGrafter"/>
</dbReference>
<evidence type="ECO:0000313" key="20">
    <source>
        <dbReference type="Proteomes" id="UP001497382"/>
    </source>
</evidence>
<dbReference type="SMART" id="SM00191">
    <property type="entry name" value="Int_alpha"/>
    <property type="match status" value="5"/>
</dbReference>
<evidence type="ECO:0000256" key="14">
    <source>
        <dbReference type="RuleBase" id="RU003762"/>
    </source>
</evidence>
<feature type="repeat" description="FG-GAP" evidence="13">
    <location>
        <begin position="178"/>
        <end position="231"/>
    </location>
</feature>
<dbReference type="InterPro" id="IPR048286">
    <property type="entry name" value="Integrin_alpha_Ig-like_3"/>
</dbReference>
<dbReference type="PANTHER" id="PTHR23220:SF133">
    <property type="entry name" value="INTEGRIN ALPHA-PS2"/>
    <property type="match status" value="1"/>
</dbReference>
<dbReference type="FunFam" id="1.20.5.930:FF:000001">
    <property type="entry name" value="Integrin subunit alpha V"/>
    <property type="match status" value="1"/>
</dbReference>
<feature type="repeat" description="FG-GAP" evidence="13">
    <location>
        <begin position="36"/>
        <end position="97"/>
    </location>
</feature>
<dbReference type="InterPro" id="IPR028994">
    <property type="entry name" value="Integrin_alpha_N"/>
</dbReference>
<dbReference type="Pfam" id="PF20806">
    <property type="entry name" value="Integrin_A_Ig_3"/>
    <property type="match status" value="1"/>
</dbReference>
<evidence type="ECO:0000256" key="7">
    <source>
        <dbReference type="ARBA" id="ARBA00022989"/>
    </source>
</evidence>
<dbReference type="Pfam" id="PF01839">
    <property type="entry name" value="FG-GAP"/>
    <property type="match status" value="2"/>
</dbReference>
<dbReference type="PANTHER" id="PTHR23220">
    <property type="entry name" value="INTEGRIN ALPHA"/>
    <property type="match status" value="1"/>
</dbReference>
<evidence type="ECO:0000256" key="1">
    <source>
        <dbReference type="ARBA" id="ARBA00004479"/>
    </source>
</evidence>
<dbReference type="InterPro" id="IPR048285">
    <property type="entry name" value="Integrin_alpha_Ig-like_2"/>
</dbReference>
<keyword evidence="5" id="KW-0677">Repeat</keyword>
<dbReference type="EMBL" id="CAXIEN010000004">
    <property type="protein sequence ID" value="CAL1261994.1"/>
    <property type="molecule type" value="Genomic_DNA"/>
</dbReference>
<gene>
    <name evidence="19" type="ORF">LARSCL_LOCUS720</name>
</gene>
<evidence type="ECO:0000256" key="5">
    <source>
        <dbReference type="ARBA" id="ARBA00022737"/>
    </source>
</evidence>
<evidence type="ECO:0000256" key="4">
    <source>
        <dbReference type="ARBA" id="ARBA00022729"/>
    </source>
</evidence>
<dbReference type="GO" id="GO:0009897">
    <property type="term" value="C:external side of plasma membrane"/>
    <property type="evidence" value="ECO:0007669"/>
    <property type="project" value="TreeGrafter"/>
</dbReference>
<evidence type="ECO:0000259" key="18">
    <source>
        <dbReference type="Pfam" id="PF20806"/>
    </source>
</evidence>
<feature type="compositionally biased region" description="Low complexity" evidence="15">
    <location>
        <begin position="885"/>
        <end position="894"/>
    </location>
</feature>
<evidence type="ECO:0000259" key="16">
    <source>
        <dbReference type="Pfam" id="PF08441"/>
    </source>
</evidence>
<dbReference type="GO" id="GO:0008305">
    <property type="term" value="C:integrin complex"/>
    <property type="evidence" value="ECO:0007669"/>
    <property type="project" value="InterPro"/>
</dbReference>
<feature type="domain" description="Integrin alpha second immunoglobulin-like" evidence="17">
    <location>
        <begin position="614"/>
        <end position="748"/>
    </location>
</feature>
<dbReference type="GO" id="GO:0007229">
    <property type="term" value="P:integrin-mediated signaling pathway"/>
    <property type="evidence" value="ECO:0007669"/>
    <property type="project" value="UniProtKB-KW"/>
</dbReference>
<sequence>MEALRSHTRTTTVTLCTVLACLLIASDIVGGFNIDTKSAVVHRGTPGSMFGFSVALFKDRGNSWVLVGAPKAQTNQPNVTAGGAVYRCGVESTARCVPVPFDLTGHNPSGISRGQYKDDKSNQWFGATVATSGENGLVVACAPRYVYFSINFQRREPVGTCWIAKNSLTTFDEYSPCKTSFWGFHRQGYCQAGFSAALAEDGQKLFVGAPGSWYWQGQVYSKDLVTDEERKTRESPASDDDSFLGYSAAAGEFTGDSSKDVVVGMPRGNNLTGKAVLYSSLLRNLQNISGEQMGSYFGYSVCVSDVNGDGLDDIVVGAPLFTDLQSKESKYEEGRVYVHYQDNKHHFDTDGRSVLDGAYTKGRFGLSLASLKDINKDGYEDFAVGAPYAGKDGKGILYIYHGSASGVRDKPSQVITPEEFPGVDLNTLGFAVSGSMDMDSNEYPDIVLGAYESERVIFMKSRPVVNITSTMKLSKDVLSLEDKTCSLKDKTKVACVEATLCLKYSGLGVASEIDLALNHTLDGNLKSPRALFMDAHPYQVSSRTSNIRLKKNVEFCNKTTVYIQNAIRDKLTPIEIKTSYELIDLEPYRYVLKPILNLNVPTAATNEIKIEKNCGKDDICIPDLQLLAASNMEQYSIGTKKRLELDMTIRNAGEDAFESMLYVTMPLDVNYINIEKSKLDFPVSCSGAHPELTGENVLQCDIGNPLPANKTLNFKILLEPSRVVSSTSDLVFAMVVNSTNAEKNDTLFNNMYEIELPVRVEVALAVRGISVPEVITYNKSEEIPADLVRESDIGPEVTHIYEVGNQGPSSVKQAEVYILWPTYTLDGKSLLYLMAQPEVRGNAQCERIDDVNPLNLQEVRRRPRNHNITIQDLKEQLLIGDWRSKSSNSKSANSVHHRRSKREDDSEYLMSDEGEDHFLSDEGEDAFKDELSCGPTLCTQIRCTISNLEKGDQVIFSIRSRLWRETYNELGLSEVKTSSKLVTRITQLPYGVDPSYLPYKIFVVSSKVSLLDVASAPYMIPWWWIILAICIGLLLLALLALLLWKLGFFKRKRPQEVPEKEPLNDRNGYRMTSGDAAL</sequence>
<dbReference type="Pfam" id="PF08441">
    <property type="entry name" value="Integrin_A_Ig_1"/>
    <property type="match status" value="1"/>
</dbReference>
<keyword evidence="7 14" id="KW-1133">Transmembrane helix</keyword>
<dbReference type="GO" id="GO:0005178">
    <property type="term" value="F:integrin binding"/>
    <property type="evidence" value="ECO:0007669"/>
    <property type="project" value="TreeGrafter"/>
</dbReference>
<dbReference type="InterPro" id="IPR013517">
    <property type="entry name" value="FG-GAP"/>
</dbReference>
<keyword evidence="10" id="KW-1015">Disulfide bond</keyword>
<evidence type="ECO:0000256" key="15">
    <source>
        <dbReference type="SAM" id="MobiDB-lite"/>
    </source>
</evidence>
<protein>
    <recommendedName>
        <fullName evidence="21">Integrin alpha-2 domain-containing protein</fullName>
    </recommendedName>
</protein>
<feature type="region of interest" description="Disordered" evidence="15">
    <location>
        <begin position="884"/>
        <end position="909"/>
    </location>
</feature>